<dbReference type="GO" id="GO:0005737">
    <property type="term" value="C:cytoplasm"/>
    <property type="evidence" value="ECO:0007669"/>
    <property type="project" value="UniProtKB-SubCell"/>
</dbReference>
<dbReference type="InterPro" id="IPR011961">
    <property type="entry name" value="RimM"/>
</dbReference>
<dbReference type="InterPro" id="IPR002676">
    <property type="entry name" value="RimM_N"/>
</dbReference>
<keyword evidence="3 5" id="KW-0698">rRNA processing</keyword>
<evidence type="ECO:0000313" key="9">
    <source>
        <dbReference type="Proteomes" id="UP000632659"/>
    </source>
</evidence>
<feature type="domain" description="RimM N-terminal" evidence="6">
    <location>
        <begin position="8"/>
        <end position="86"/>
    </location>
</feature>
<feature type="domain" description="Ribosome maturation factor RimM PRC barrel" evidence="7">
    <location>
        <begin position="98"/>
        <end position="166"/>
    </location>
</feature>
<comment type="subcellular location">
    <subcellularLocation>
        <location evidence="5">Cytoplasm</location>
    </subcellularLocation>
</comment>
<dbReference type="NCBIfam" id="TIGR02273">
    <property type="entry name" value="16S_RimM"/>
    <property type="match status" value="1"/>
</dbReference>
<dbReference type="Pfam" id="PF24986">
    <property type="entry name" value="PRC_RimM"/>
    <property type="match status" value="1"/>
</dbReference>
<organism evidence="8 9">
    <name type="scientific">Massiliimalia timonensis</name>
    <dbReference type="NCBI Taxonomy" id="1987501"/>
    <lineage>
        <taxon>Bacteria</taxon>
        <taxon>Bacillati</taxon>
        <taxon>Bacillota</taxon>
        <taxon>Clostridia</taxon>
        <taxon>Eubacteriales</taxon>
        <taxon>Oscillospiraceae</taxon>
        <taxon>Massiliimalia</taxon>
    </lineage>
</organism>
<proteinExistence type="inferred from homology"/>
<dbReference type="HAMAP" id="MF_00014">
    <property type="entry name" value="Ribosome_mat_RimM"/>
    <property type="match status" value="1"/>
</dbReference>
<dbReference type="RefSeq" id="WP_187536316.1">
    <property type="nucleotide sequence ID" value="NZ_JACRTL010000002.1"/>
</dbReference>
<dbReference type="InterPro" id="IPR009000">
    <property type="entry name" value="Transl_B-barrel_sf"/>
</dbReference>
<dbReference type="GO" id="GO:0005840">
    <property type="term" value="C:ribosome"/>
    <property type="evidence" value="ECO:0007669"/>
    <property type="project" value="InterPro"/>
</dbReference>
<dbReference type="Gene3D" id="2.40.30.60">
    <property type="entry name" value="RimM"/>
    <property type="match status" value="1"/>
</dbReference>
<sequence length="172" mass="19479">MKKRFLEIGKIVTTHGIAGEVRVQAWCDTNDFLTEFDVLYFDQGKTKLEIERARTHKNVVILKIKGIDDMNTAQTLRNRILYVDRNDIELPEGTYFIQDLVGCKVIDFNCPEKEYGILTEVSQTGANDVYHVKGEDGKTVLIPAIPDVIQKTDVDAGMIEITPLKGLFDDED</sequence>
<dbReference type="PANTHER" id="PTHR33692:SF1">
    <property type="entry name" value="RIBOSOME MATURATION FACTOR RIMM"/>
    <property type="match status" value="1"/>
</dbReference>
<evidence type="ECO:0000256" key="3">
    <source>
        <dbReference type="ARBA" id="ARBA00022552"/>
    </source>
</evidence>
<evidence type="ECO:0000259" key="6">
    <source>
        <dbReference type="Pfam" id="PF01782"/>
    </source>
</evidence>
<evidence type="ECO:0000313" key="8">
    <source>
        <dbReference type="EMBL" id="MBC8610417.1"/>
    </source>
</evidence>
<dbReference type="GO" id="GO:0042274">
    <property type="term" value="P:ribosomal small subunit biogenesis"/>
    <property type="evidence" value="ECO:0007669"/>
    <property type="project" value="UniProtKB-UniRule"/>
</dbReference>
<dbReference type="SUPFAM" id="SSF50447">
    <property type="entry name" value="Translation proteins"/>
    <property type="match status" value="1"/>
</dbReference>
<name>A0A8J6PAP4_9FIRM</name>
<dbReference type="Proteomes" id="UP000632659">
    <property type="component" value="Unassembled WGS sequence"/>
</dbReference>
<dbReference type="Gene3D" id="2.30.30.240">
    <property type="entry name" value="PRC-barrel domain"/>
    <property type="match status" value="1"/>
</dbReference>
<dbReference type="SUPFAM" id="SSF50346">
    <property type="entry name" value="PRC-barrel domain"/>
    <property type="match status" value="1"/>
</dbReference>
<comment type="function">
    <text evidence="5">An accessory protein needed during the final step in the assembly of 30S ribosomal subunit, possibly for assembly of the head region. Essential for efficient processing of 16S rRNA. May be needed both before and after RbfA during the maturation of 16S rRNA. It has affinity for free ribosomal 30S subunits but not for 70S ribosomes.</text>
</comment>
<evidence type="ECO:0000256" key="1">
    <source>
        <dbReference type="ARBA" id="ARBA00022490"/>
    </source>
</evidence>
<dbReference type="GO" id="GO:0006364">
    <property type="term" value="P:rRNA processing"/>
    <property type="evidence" value="ECO:0007669"/>
    <property type="project" value="UniProtKB-UniRule"/>
</dbReference>
<comment type="similarity">
    <text evidence="5">Belongs to the RimM family.</text>
</comment>
<gene>
    <name evidence="5 8" type="primary">rimM</name>
    <name evidence="8" type="ORF">H8702_04685</name>
</gene>
<dbReference type="InterPro" id="IPR036976">
    <property type="entry name" value="RimM_N_sf"/>
</dbReference>
<evidence type="ECO:0000259" key="7">
    <source>
        <dbReference type="Pfam" id="PF24986"/>
    </source>
</evidence>
<accession>A0A8J6PAP4</accession>
<comment type="subunit">
    <text evidence="5">Binds ribosomal protein uS19.</text>
</comment>
<evidence type="ECO:0000256" key="4">
    <source>
        <dbReference type="ARBA" id="ARBA00023186"/>
    </source>
</evidence>
<keyword evidence="4 5" id="KW-0143">Chaperone</keyword>
<evidence type="ECO:0000256" key="5">
    <source>
        <dbReference type="HAMAP-Rule" id="MF_00014"/>
    </source>
</evidence>
<reference evidence="8" key="1">
    <citation type="submission" date="2020-08" db="EMBL/GenBank/DDBJ databases">
        <title>Genome public.</title>
        <authorList>
            <person name="Liu C."/>
            <person name="Sun Q."/>
        </authorList>
    </citation>
    <scope>NUCLEOTIDE SEQUENCE</scope>
    <source>
        <strain evidence="8">NSJ-15</strain>
    </source>
</reference>
<keyword evidence="2 5" id="KW-0690">Ribosome biogenesis</keyword>
<dbReference type="EMBL" id="JACRTL010000002">
    <property type="protein sequence ID" value="MBC8610417.1"/>
    <property type="molecule type" value="Genomic_DNA"/>
</dbReference>
<keyword evidence="9" id="KW-1185">Reference proteome</keyword>
<dbReference type="GO" id="GO:0043022">
    <property type="term" value="F:ribosome binding"/>
    <property type="evidence" value="ECO:0007669"/>
    <property type="project" value="InterPro"/>
</dbReference>
<comment type="caution">
    <text evidence="8">The sequence shown here is derived from an EMBL/GenBank/DDBJ whole genome shotgun (WGS) entry which is preliminary data.</text>
</comment>
<evidence type="ECO:0000256" key="2">
    <source>
        <dbReference type="ARBA" id="ARBA00022517"/>
    </source>
</evidence>
<dbReference type="Pfam" id="PF01782">
    <property type="entry name" value="RimM"/>
    <property type="match status" value="1"/>
</dbReference>
<protein>
    <recommendedName>
        <fullName evidence="5">Ribosome maturation factor RimM</fullName>
    </recommendedName>
</protein>
<dbReference type="InterPro" id="IPR056792">
    <property type="entry name" value="PRC_RimM"/>
</dbReference>
<comment type="domain">
    <text evidence="5">The PRC barrel domain binds ribosomal protein uS19.</text>
</comment>
<dbReference type="AlphaFoldDB" id="A0A8J6PAP4"/>
<dbReference type="InterPro" id="IPR011033">
    <property type="entry name" value="PRC_barrel-like_sf"/>
</dbReference>
<keyword evidence="1 5" id="KW-0963">Cytoplasm</keyword>
<dbReference type="PANTHER" id="PTHR33692">
    <property type="entry name" value="RIBOSOME MATURATION FACTOR RIMM"/>
    <property type="match status" value="1"/>
</dbReference>